<accession>A0A8S9XIE1</accession>
<protein>
    <submittedName>
        <fullName evidence="1">Uncharacterized protein</fullName>
    </submittedName>
</protein>
<comment type="caution">
    <text evidence="1">The sequence shown here is derived from an EMBL/GenBank/DDBJ whole genome shotgun (WGS) entry which is preliminary data.</text>
</comment>
<organism evidence="1 2">
    <name type="scientific">Apolygus lucorum</name>
    <name type="common">Small green plant bug</name>
    <name type="synonym">Lygocoris lucorum</name>
    <dbReference type="NCBI Taxonomy" id="248454"/>
    <lineage>
        <taxon>Eukaryota</taxon>
        <taxon>Metazoa</taxon>
        <taxon>Ecdysozoa</taxon>
        <taxon>Arthropoda</taxon>
        <taxon>Hexapoda</taxon>
        <taxon>Insecta</taxon>
        <taxon>Pterygota</taxon>
        <taxon>Neoptera</taxon>
        <taxon>Paraneoptera</taxon>
        <taxon>Hemiptera</taxon>
        <taxon>Heteroptera</taxon>
        <taxon>Panheteroptera</taxon>
        <taxon>Cimicomorpha</taxon>
        <taxon>Miridae</taxon>
        <taxon>Mirini</taxon>
        <taxon>Apolygus</taxon>
    </lineage>
</organism>
<evidence type="ECO:0000313" key="2">
    <source>
        <dbReference type="Proteomes" id="UP000466442"/>
    </source>
</evidence>
<evidence type="ECO:0000313" key="1">
    <source>
        <dbReference type="EMBL" id="KAF6208763.1"/>
    </source>
</evidence>
<gene>
    <name evidence="1" type="ORF">GE061_014502</name>
</gene>
<name>A0A8S9XIE1_APOLU</name>
<reference evidence="1" key="1">
    <citation type="journal article" date="2021" name="Mol. Ecol. Resour.">
        <title>Apolygus lucorum genome provides insights into omnivorousness and mesophyll feeding.</title>
        <authorList>
            <person name="Liu Y."/>
            <person name="Liu H."/>
            <person name="Wang H."/>
            <person name="Huang T."/>
            <person name="Liu B."/>
            <person name="Yang B."/>
            <person name="Yin L."/>
            <person name="Li B."/>
            <person name="Zhang Y."/>
            <person name="Zhang S."/>
            <person name="Jiang F."/>
            <person name="Zhang X."/>
            <person name="Ren Y."/>
            <person name="Wang B."/>
            <person name="Wang S."/>
            <person name="Lu Y."/>
            <person name="Wu K."/>
            <person name="Fan W."/>
            <person name="Wang G."/>
        </authorList>
    </citation>
    <scope>NUCLEOTIDE SEQUENCE</scope>
    <source>
        <strain evidence="1">12Hb</strain>
    </source>
</reference>
<keyword evidence="2" id="KW-1185">Reference proteome</keyword>
<dbReference type="Proteomes" id="UP000466442">
    <property type="component" value="Unassembled WGS sequence"/>
</dbReference>
<dbReference type="AlphaFoldDB" id="A0A8S9XIE1"/>
<sequence>TTTVVEAVTEEAATDHLHLITPLPGPGDLATKDLDPAHTALVVIEIELTQDPPDCTASPLVCLGASLYTVLTPRCSRFLLEVCKKKKTI</sequence>
<feature type="non-terminal residue" evidence="1">
    <location>
        <position position="1"/>
    </location>
</feature>
<proteinExistence type="predicted"/>
<dbReference type="EMBL" id="WIXP02000006">
    <property type="protein sequence ID" value="KAF6208763.1"/>
    <property type="molecule type" value="Genomic_DNA"/>
</dbReference>